<dbReference type="AlphaFoldDB" id="A0A0L0P2B7"/>
<gene>
    <name evidence="1" type="ORF">QG37_03106</name>
    <name evidence="2" type="ORF">QG37_03111</name>
</gene>
<dbReference type="EMBL" id="LGST01000020">
    <property type="protein sequence ID" value="KNE00156.1"/>
    <property type="molecule type" value="Genomic_DNA"/>
</dbReference>
<dbReference type="Proteomes" id="UP000037122">
    <property type="component" value="Unassembled WGS sequence"/>
</dbReference>
<organism evidence="1 3">
    <name type="scientific">Candidozyma auris</name>
    <name type="common">Yeast</name>
    <name type="synonym">Candida auris</name>
    <dbReference type="NCBI Taxonomy" id="498019"/>
    <lineage>
        <taxon>Eukaryota</taxon>
        <taxon>Fungi</taxon>
        <taxon>Dikarya</taxon>
        <taxon>Ascomycota</taxon>
        <taxon>Saccharomycotina</taxon>
        <taxon>Pichiomycetes</taxon>
        <taxon>Metschnikowiaceae</taxon>
        <taxon>Candidozyma</taxon>
    </lineage>
</organism>
<dbReference type="EMBL" id="LGST01000020">
    <property type="protein sequence ID" value="KNE00160.1"/>
    <property type="molecule type" value="Genomic_DNA"/>
</dbReference>
<reference evidence="3" key="1">
    <citation type="journal article" date="2015" name="BMC Genomics">
        <title>Draft genome of a commonly misdiagnosed multidrug resistant pathogen Candida auris.</title>
        <authorList>
            <person name="Chatterjee S."/>
            <person name="Alampalli S.V."/>
            <person name="Nageshan R.K."/>
            <person name="Chettiar S.T."/>
            <person name="Joshi S."/>
            <person name="Tatu U.S."/>
        </authorList>
    </citation>
    <scope>NUCLEOTIDE SEQUENCE [LARGE SCALE GENOMIC DNA]</scope>
    <source>
        <strain evidence="3">6684</strain>
    </source>
</reference>
<accession>A0A0L0P2B7</accession>
<evidence type="ECO:0000313" key="1">
    <source>
        <dbReference type="EMBL" id="KNE00156.1"/>
    </source>
</evidence>
<reference evidence="1" key="2">
    <citation type="submission" date="2015-07" db="EMBL/GenBank/DDBJ databases">
        <title>Draft Genome of a commonly misdiagnosed multidrug resistant pathogen Candida auris.</title>
        <authorList>
            <person name="Alampalli S.V."/>
            <person name="Chatterjee S."/>
            <person name="Nageshan R.K."/>
            <person name="Joshi S."/>
            <person name="Thiruganasambandam S.C."/>
            <person name="Tatu U.S."/>
        </authorList>
    </citation>
    <scope>NUCLEOTIDE SEQUENCE [LARGE SCALE GENOMIC DNA]</scope>
    <source>
        <strain evidence="1">6684</strain>
    </source>
</reference>
<name>A0A0L0P2B7_CANAR</name>
<evidence type="ECO:0000313" key="2">
    <source>
        <dbReference type="EMBL" id="KNE00160.1"/>
    </source>
</evidence>
<protein>
    <submittedName>
        <fullName evidence="1">Uncharacterized protein</fullName>
    </submittedName>
</protein>
<comment type="caution">
    <text evidence="1">The sequence shown here is derived from an EMBL/GenBank/DDBJ whole genome shotgun (WGS) entry which is preliminary data.</text>
</comment>
<evidence type="ECO:0000313" key="3">
    <source>
        <dbReference type="Proteomes" id="UP000037122"/>
    </source>
</evidence>
<sequence>MDSAGSETPLAKVSGGFVKKVIFHVGFVVFDFGGMAKKM</sequence>
<proteinExistence type="predicted"/>